<dbReference type="InterPro" id="IPR041664">
    <property type="entry name" value="AAA_16"/>
</dbReference>
<evidence type="ECO:0000256" key="1">
    <source>
        <dbReference type="SAM" id="MobiDB-lite"/>
    </source>
</evidence>
<dbReference type="OrthoDB" id="898678at2"/>
<organism evidence="3 4">
    <name type="scientific">Pseudomonas syringae</name>
    <dbReference type="NCBI Taxonomy" id="317"/>
    <lineage>
        <taxon>Bacteria</taxon>
        <taxon>Pseudomonadati</taxon>
        <taxon>Pseudomonadota</taxon>
        <taxon>Gammaproteobacteria</taxon>
        <taxon>Pseudomonadales</taxon>
        <taxon>Pseudomonadaceae</taxon>
        <taxon>Pseudomonas</taxon>
    </lineage>
</organism>
<evidence type="ECO:0000259" key="2">
    <source>
        <dbReference type="Pfam" id="PF13191"/>
    </source>
</evidence>
<dbReference type="Proteomes" id="UP000036955">
    <property type="component" value="Unassembled WGS sequence"/>
</dbReference>
<proteinExistence type="predicted"/>
<reference evidence="3 4" key="1">
    <citation type="submission" date="2015-06" db="EMBL/GenBank/DDBJ databases">
        <authorList>
            <person name="Hoefler B.C."/>
            <person name="Straight P.D."/>
        </authorList>
    </citation>
    <scope>NUCLEOTIDE SEQUENCE [LARGE SCALE GENOMIC DNA]</scope>
    <source>
        <strain evidence="3 4">Riq4</strain>
    </source>
</reference>
<dbReference type="EMBL" id="LFQK01000004">
    <property type="protein sequence ID" value="KNH29482.1"/>
    <property type="molecule type" value="Genomic_DNA"/>
</dbReference>
<dbReference type="InterPro" id="IPR027417">
    <property type="entry name" value="P-loop_NTPase"/>
</dbReference>
<comment type="caution">
    <text evidence="3">The sequence shown here is derived from an EMBL/GenBank/DDBJ whole genome shotgun (WGS) entry which is preliminary data.</text>
</comment>
<dbReference type="Gene3D" id="3.40.50.300">
    <property type="entry name" value="P-loop containing nucleotide triphosphate hydrolases"/>
    <property type="match status" value="1"/>
</dbReference>
<feature type="domain" description="Orc1-like AAA ATPase" evidence="2">
    <location>
        <begin position="272"/>
        <end position="410"/>
    </location>
</feature>
<name>A0A0L1MLW7_PSESX</name>
<gene>
    <name evidence="3" type="ORF">ACS77_02025</name>
</gene>
<dbReference type="PATRIC" id="fig|317.197.peg.3755"/>
<dbReference type="Pfam" id="PF13191">
    <property type="entry name" value="AAA_16"/>
    <property type="match status" value="1"/>
</dbReference>
<feature type="compositionally biased region" description="Basic and acidic residues" evidence="1">
    <location>
        <begin position="1"/>
        <end position="15"/>
    </location>
</feature>
<protein>
    <recommendedName>
        <fullName evidence="2">Orc1-like AAA ATPase domain-containing protein</fullName>
    </recommendedName>
</protein>
<feature type="region of interest" description="Disordered" evidence="1">
    <location>
        <begin position="1"/>
        <end position="21"/>
    </location>
</feature>
<dbReference type="SUPFAM" id="SSF52540">
    <property type="entry name" value="P-loop containing nucleoside triphosphate hydrolases"/>
    <property type="match status" value="1"/>
</dbReference>
<sequence>MPKTRDSGVTKDKGVKGKPLAPAEGERRAIRGYLGQYDRAGAAIYSELERGQLLWIGVADRNAGIADDLVLGFDGLVVGHQFKTSRFPASFTVETLLTGANGLLKPLVEAWQTLRSNQPAARIEIRLVVNDYPSTSDSPGNSPPAHSAAFLDDFERESHRSLQEWRDSSWHGLIDRLCRASGLREDQFEQFLWALRIVHSSAADFVLAHKLGVEQARLAAEIAALLPKLVADRCNKDRWTRAELLEQLGWNDPSRVRHLHQFPIGAHVQRNRDTELTLLTALRTAGQGYVALIGPPGSGKSTLLQTALATEPKVRLVRYLAYVPGSAQGVGRGEAEDFLEDISIQLRQTGLRGLRLKDNSLHERREQFGTVLKQAGERYRADGVRTLIVLDGLDHIPREERPLHSLLAELPLPSAVPQGVVFVLGTQRLDLAFMKPAVQEQAEQSARLVTMRPLERAAVAKIADALNLDPAIPRLRLYELSHGHPLATRYLIQALMGADESLRTRLLEGGLEYGENIDTVYASAWREINSDPEAMHALAFIARAEAPMPLALLATIVEERAIERALVTARHLLRETPDGWSIFHNSFRLFVLSKPRIRLGAIDPTYSSSIYRELAQLAMTAPAISAQQWLELRYRARAGDHQRVLELATPNLFRNQLGQGRAISDIESDIRLALLAARTTSDGTVITRLLLCRDEVSRRTNALEYAEQLPLAMLAAGELNTAHAYVRDFPAKGYEVVDALLERGDYDRAKELFEHLEPLSQLHTSRFQNHGQPHNVQEFEKWARRVFHFRDFEQIRLAIDHLETESQLQSYVTSMEESTDSLSVQLKLEVAQAILSHQPGVDLSHICDQLDIAPTALASLTVQAGLALSSRGDNAQALMLFRSAVQMPEFAELPNSWRRAIALCAAVSGDQELAIQLFDRLVPPAIAMGDDELHNTSPSWLVQAVLEHAHLATVLCKPLPVVARSRHAILRPLQDHATKVGMLLGRVSLADTPVEEGSVHRLCRNVMKYILRLSPSGGSDFYLTHLAITASPLLVRSLIQIGSRCQEGEYRAVLREIDDLIASSTVQRSSLLRREVALATYRIDGDRESAARRLEPMVAELVADTPSEQLDGLADLVVAFAAIGDLGRARQLLATVPEHCLGYAAAAKKDPQYAAWHNVLVNANAADPGQRAPRTAQLMRQVEGMKETEGASAAYRLARVLIEEAMCSSARYGYEVAQSLGEWELIGWSSRIDVLTTEMLRRRPDLLHACVAAWCGLCLPYYAEPHYRSPKHIGAFIDVAAAVAGGQSINDVVLTLQRAIELDSRAQERLPLLIRLRNAAARHGYQSQQLDAAIRRWDAEAPPTRDYSTPQKYDDASSLEELQQAFVEDATKLDFHAPYRFLALAEMAPLEQVVKMYEQWETLQTSERCRFMVVERLAQAGDKGRARRLVEEYAACATQRSSWSQWMGGEQYYYFKARLALEGPAVHPVAFASFVDSLVTGEDASMLLLAEIESILPIICAETDWPAIWSLLAEQMESTREYRIGRPFEPSQAPFDDTELLAELLYQAFRLPVTDVRRHAQLCALQLGKQHGLGREVFLLTIARLLAGELDEPWQGMQMLLLADDQRHATRLGAVVCSLVNHRDLSVAVAARHLALRWELPVSTTSEPLPLVYQLSLDDGFGEGRALVDEDSGAMRVESALGWTSMLKSVIEELAQATGIDGVNLRQRAAMLIREWGGLDAFGLPAIKRLEAHLRTLDMQITYLKPHAWVGIIAIRHVAGELYRARLLAERYLPSILEQLNTPLPPQPLATPQCRPEGILRPLTPENVGWHERDQCWLDQVENDVFSWGGNTDELVLAEVSQFVVVEPRQYEYRQQRIRAPWVETETDTFWDTYRMLPAICWLGQDVAFDDELSPTLVRRYVSSFDRSAPVYRITLCPNWLRRLQWSNLNDPSVYHDASSTLVAQVQWWRDAGPVDIGSDSVWGEGCTVYLTPAGLAQLEAVAGEIKIGAYAQREVRKIGKEAEKSVKVARAIYPLH</sequence>
<evidence type="ECO:0000313" key="3">
    <source>
        <dbReference type="EMBL" id="KNH29482.1"/>
    </source>
</evidence>
<accession>A0A0L1MLW7</accession>
<evidence type="ECO:0000313" key="4">
    <source>
        <dbReference type="Proteomes" id="UP000036955"/>
    </source>
</evidence>